<dbReference type="GO" id="GO:0015774">
    <property type="term" value="P:polysaccharide transport"/>
    <property type="evidence" value="ECO:0007669"/>
    <property type="project" value="TreeGrafter"/>
</dbReference>
<dbReference type="GO" id="GO:0046930">
    <property type="term" value="C:pore complex"/>
    <property type="evidence" value="ECO:0007669"/>
    <property type="project" value="UniProtKB-KW"/>
</dbReference>
<name>A0A0C4WHX8_9GAMM</name>
<keyword evidence="6" id="KW-0406">Ion transport</keyword>
<dbReference type="GO" id="GO:0009279">
    <property type="term" value="C:cell outer membrane"/>
    <property type="evidence" value="ECO:0007669"/>
    <property type="project" value="UniProtKB-SubCell"/>
</dbReference>
<comment type="similarity">
    <text evidence="2">Belongs to the porin LamB (TC 1.B.3) family.</text>
</comment>
<keyword evidence="12" id="KW-1185">Reference proteome</keyword>
<dbReference type="PANTHER" id="PTHR38762:SF1">
    <property type="entry name" value="CRYPTIC OUTER MEMBRANE PORIN BGLH-RELATED"/>
    <property type="match status" value="1"/>
</dbReference>
<evidence type="ECO:0000256" key="5">
    <source>
        <dbReference type="ARBA" id="ARBA00022692"/>
    </source>
</evidence>
<dbReference type="GO" id="GO:0015288">
    <property type="term" value="F:porin activity"/>
    <property type="evidence" value="ECO:0007669"/>
    <property type="project" value="UniProtKB-KW"/>
</dbReference>
<dbReference type="InterPro" id="IPR036998">
    <property type="entry name" value="Porin_LamB_sf"/>
</dbReference>
<dbReference type="InterPro" id="IPR050286">
    <property type="entry name" value="G_neg_Bact_CarbUptk_Porin"/>
</dbReference>
<keyword evidence="5" id="KW-0812">Transmembrane</keyword>
<organism evidence="11 12">
    <name type="scientific">Azotobacter chroococcum NCIMB 8003</name>
    <dbReference type="NCBI Taxonomy" id="1328314"/>
    <lineage>
        <taxon>Bacteria</taxon>
        <taxon>Pseudomonadati</taxon>
        <taxon>Pseudomonadota</taxon>
        <taxon>Gammaproteobacteria</taxon>
        <taxon>Pseudomonadales</taxon>
        <taxon>Pseudomonadaceae</taxon>
        <taxon>Azotobacter</taxon>
    </lineage>
</organism>
<keyword evidence="10" id="KW-0732">Signal</keyword>
<evidence type="ECO:0000256" key="9">
    <source>
        <dbReference type="ARBA" id="ARBA00023237"/>
    </source>
</evidence>
<proteinExistence type="inferred from homology"/>
<dbReference type="EMBL" id="CP010415">
    <property type="protein sequence ID" value="AJE21423.1"/>
    <property type="molecule type" value="Genomic_DNA"/>
</dbReference>
<keyword evidence="3" id="KW-0813">Transport</keyword>
<evidence type="ECO:0000256" key="2">
    <source>
        <dbReference type="ARBA" id="ARBA00007055"/>
    </source>
</evidence>
<feature type="chain" id="PRO_5002184914" evidence="10">
    <location>
        <begin position="41"/>
        <end position="426"/>
    </location>
</feature>
<dbReference type="CDD" id="cd01346">
    <property type="entry name" value="Maltoporin-like"/>
    <property type="match status" value="1"/>
</dbReference>
<reference evidence="11 12" key="1">
    <citation type="journal article" date="2015" name="PLoS ONE">
        <title>Azotobacter Genomes: The Genome of Azotobacter chroococcum NCIMB 8003 (ATCC 4412).</title>
        <authorList>
            <person name="Robson R.L."/>
            <person name="Jones R."/>
            <person name="Robson R.M."/>
            <person name="Schwartz A."/>
            <person name="Richardson T.H."/>
        </authorList>
    </citation>
    <scope>NUCLEOTIDE SEQUENCE [LARGE SCALE GENOMIC DNA]</scope>
    <source>
        <strain evidence="11 12">NCIMB 8003</strain>
    </source>
</reference>
<evidence type="ECO:0000256" key="6">
    <source>
        <dbReference type="ARBA" id="ARBA00023065"/>
    </source>
</evidence>
<dbReference type="GO" id="GO:0015144">
    <property type="term" value="F:carbohydrate transmembrane transporter activity"/>
    <property type="evidence" value="ECO:0007669"/>
    <property type="project" value="TreeGrafter"/>
</dbReference>
<dbReference type="PANTHER" id="PTHR38762">
    <property type="entry name" value="CRYPTIC OUTER MEMBRANE PORIN BGLH-RELATED"/>
    <property type="match status" value="1"/>
</dbReference>
<protein>
    <submittedName>
        <fullName evidence="11">LamB type porin</fullName>
    </submittedName>
</protein>
<comment type="subcellular location">
    <subcellularLocation>
        <location evidence="1">Cell outer membrane</location>
        <topology evidence="1">Multi-pass membrane protein</topology>
    </subcellularLocation>
</comment>
<dbReference type="Gene3D" id="2.40.170.10">
    <property type="entry name" value="Porin, LamB type"/>
    <property type="match status" value="1"/>
</dbReference>
<evidence type="ECO:0000256" key="7">
    <source>
        <dbReference type="ARBA" id="ARBA00023114"/>
    </source>
</evidence>
<evidence type="ECO:0000256" key="4">
    <source>
        <dbReference type="ARBA" id="ARBA00022452"/>
    </source>
</evidence>
<dbReference type="KEGG" id="acx:Achr_19680"/>
<dbReference type="InterPro" id="IPR003192">
    <property type="entry name" value="Porin_LamB"/>
</dbReference>
<keyword evidence="4" id="KW-1134">Transmembrane beta strand</keyword>
<accession>A0A0C4WHX8</accession>
<dbReference type="STRING" id="1328314.Achr_19680"/>
<dbReference type="GO" id="GO:0006811">
    <property type="term" value="P:monoatomic ion transport"/>
    <property type="evidence" value="ECO:0007669"/>
    <property type="project" value="UniProtKB-KW"/>
</dbReference>
<gene>
    <name evidence="11" type="ORF">Achr_19680</name>
</gene>
<evidence type="ECO:0000313" key="11">
    <source>
        <dbReference type="EMBL" id="AJE21423.1"/>
    </source>
</evidence>
<keyword evidence="9" id="KW-0998">Cell outer membrane</keyword>
<evidence type="ECO:0000313" key="12">
    <source>
        <dbReference type="Proteomes" id="UP000068210"/>
    </source>
</evidence>
<keyword evidence="8" id="KW-0472">Membrane</keyword>
<dbReference type="SUPFAM" id="SSF56935">
    <property type="entry name" value="Porins"/>
    <property type="match status" value="1"/>
</dbReference>
<keyword evidence="7" id="KW-0626">Porin</keyword>
<feature type="signal peptide" evidence="10">
    <location>
        <begin position="1"/>
        <end position="40"/>
    </location>
</feature>
<evidence type="ECO:0000256" key="8">
    <source>
        <dbReference type="ARBA" id="ARBA00023136"/>
    </source>
</evidence>
<dbReference type="Pfam" id="PF02264">
    <property type="entry name" value="LamB"/>
    <property type="match status" value="1"/>
</dbReference>
<evidence type="ECO:0000256" key="3">
    <source>
        <dbReference type="ARBA" id="ARBA00022448"/>
    </source>
</evidence>
<evidence type="ECO:0000256" key="10">
    <source>
        <dbReference type="SAM" id="SignalP"/>
    </source>
</evidence>
<evidence type="ECO:0000256" key="1">
    <source>
        <dbReference type="ARBA" id="ARBA00004571"/>
    </source>
</evidence>
<dbReference type="AlphaFoldDB" id="A0A0C4WHX8"/>
<dbReference type="Proteomes" id="UP000068210">
    <property type="component" value="Chromosome"/>
</dbReference>
<sequence>MKNHKNFSLLHCFQPTKKALLGKALLAFCSCLALPMPVQALDFSGYSRIGLAGSDEGGTQRCFQLPGAQSKYRLGNECEEYAELIFDQDVLSLEDGSSLGLHTMAQLYNQYGHELKFSDEHGFSRLSEWYLEWKNMPVLNGGNFWIGRRWYNRNDIHISDYFYWNQSGTGFGFDQVAIGDLKYSYVFSRKDNQDQDPYINRHDFNISGFKTNPGGELTVGLNYIQKPDSRDAHSGWAAIVQHRQKDFLGLGGRNNTVALQYGRGSGTGLSYTGDPSLNNGDKSWRLVDYFDWQVTERFGGQFGIVYQKDIRPDGDDQRWLSIGVRPVYAFSEQFKLIAELGRDQVNAPGGTRKLTKFTIAPTWSPSGPGFWTRPEIRFYYTYAAWNEAAQRAATTMDPESALSATGPFGSDRNGANFGVQIEHWWK</sequence>
<dbReference type="HOGENOM" id="CLU_032473_4_1_6"/>